<accession>A0A1C0YR22</accession>
<evidence type="ECO:0000313" key="2">
    <source>
        <dbReference type="EMBL" id="OCS89628.1"/>
    </source>
</evidence>
<dbReference type="InterPro" id="IPR000182">
    <property type="entry name" value="GNAT_dom"/>
</dbReference>
<evidence type="ECO:0000259" key="1">
    <source>
        <dbReference type="PROSITE" id="PS51186"/>
    </source>
</evidence>
<reference evidence="2 3" key="1">
    <citation type="submission" date="2016-07" db="EMBL/GenBank/DDBJ databases">
        <title>Caryophanon latum genome sequencing.</title>
        <authorList>
            <person name="Verma A."/>
            <person name="Pal Y."/>
            <person name="Krishnamurthi S."/>
        </authorList>
    </citation>
    <scope>NUCLEOTIDE SEQUENCE [LARGE SCALE GENOMIC DNA]</scope>
    <source>
        <strain evidence="2 3">DSM 14151</strain>
    </source>
</reference>
<dbReference type="Proteomes" id="UP000093482">
    <property type="component" value="Unassembled WGS sequence"/>
</dbReference>
<dbReference type="PROSITE" id="PS51186">
    <property type="entry name" value="GNAT"/>
    <property type="match status" value="1"/>
</dbReference>
<dbReference type="PANTHER" id="PTHR43415">
    <property type="entry name" value="SPERMIDINE N(1)-ACETYLTRANSFERASE"/>
    <property type="match status" value="1"/>
</dbReference>
<dbReference type="RefSeq" id="WP_066465079.1">
    <property type="nucleotide sequence ID" value="NZ_MATO01000041.1"/>
</dbReference>
<organism evidence="2 3">
    <name type="scientific">Caryophanon latum</name>
    <dbReference type="NCBI Taxonomy" id="33977"/>
    <lineage>
        <taxon>Bacteria</taxon>
        <taxon>Bacillati</taxon>
        <taxon>Bacillota</taxon>
        <taxon>Bacilli</taxon>
        <taxon>Bacillales</taxon>
        <taxon>Caryophanaceae</taxon>
        <taxon>Caryophanon</taxon>
    </lineage>
</organism>
<dbReference type="InterPro" id="IPR016181">
    <property type="entry name" value="Acyl_CoA_acyltransferase"/>
</dbReference>
<dbReference type="OrthoDB" id="9795206at2"/>
<dbReference type="Pfam" id="PF13420">
    <property type="entry name" value="Acetyltransf_4"/>
    <property type="match status" value="1"/>
</dbReference>
<dbReference type="GO" id="GO:0016747">
    <property type="term" value="F:acyltransferase activity, transferring groups other than amino-acyl groups"/>
    <property type="evidence" value="ECO:0007669"/>
    <property type="project" value="InterPro"/>
</dbReference>
<protein>
    <submittedName>
        <fullName evidence="2">UDP-4-amino-4, 6-dideoxy-N-acetyl-beta-L-altrosamine N-acetyltransferase</fullName>
    </submittedName>
</protein>
<dbReference type="AlphaFoldDB" id="A0A1C0YR22"/>
<dbReference type="Gene3D" id="3.40.630.30">
    <property type="match status" value="1"/>
</dbReference>
<dbReference type="InterPro" id="IPR020036">
    <property type="entry name" value="PseH"/>
</dbReference>
<proteinExistence type="predicted"/>
<name>A0A1C0YR22_9BACL</name>
<comment type="caution">
    <text evidence="2">The sequence shown here is derived from an EMBL/GenBank/DDBJ whole genome shotgun (WGS) entry which is preliminary data.</text>
</comment>
<dbReference type="SUPFAM" id="SSF55729">
    <property type="entry name" value="Acyl-CoA N-acyltransferases (Nat)"/>
    <property type="match status" value="1"/>
</dbReference>
<sequence>MKHRTTIRKQQVEFVDATKEHMQLIYKWRNQLFIREVMYNSEHLQWEYHIKWFENNLIDDQVYMKILYYEGMPYGLANFRLTDNQSNLGEWGFYIGVKEAPKGMGMLLGYYMLQFLFEEVMIRKVCAEVIDYNERSLHFHKKVGFTQDGLLRKHILKNGEYCDIYLFSIFKDEWLKMKSELEKMLFTE</sequence>
<gene>
    <name evidence="2" type="ORF">A6K76_12325</name>
</gene>
<keyword evidence="2" id="KW-0808">Transferase</keyword>
<evidence type="ECO:0000313" key="3">
    <source>
        <dbReference type="Proteomes" id="UP000093482"/>
    </source>
</evidence>
<feature type="domain" description="N-acetyltransferase" evidence="1">
    <location>
        <begin position="12"/>
        <end position="168"/>
    </location>
</feature>
<keyword evidence="3" id="KW-1185">Reference proteome</keyword>
<dbReference type="PANTHER" id="PTHR43415:SF3">
    <property type="entry name" value="GNAT-FAMILY ACETYLTRANSFERASE"/>
    <property type="match status" value="1"/>
</dbReference>
<dbReference type="EMBL" id="MATO01000041">
    <property type="protein sequence ID" value="OCS89628.1"/>
    <property type="molecule type" value="Genomic_DNA"/>
</dbReference>
<dbReference type="NCBIfam" id="TIGR03585">
    <property type="entry name" value="PseH"/>
    <property type="match status" value="1"/>
</dbReference>